<protein>
    <submittedName>
        <fullName evidence="2">FG-GAP repeat protein</fullName>
    </submittedName>
</protein>
<keyword evidence="3" id="KW-1185">Reference proteome</keyword>
<name>A0ABS7TMD9_9BACT</name>
<dbReference type="PANTHER" id="PTHR36220:SF1">
    <property type="entry name" value="GAMMA TUBULIN COMPLEX COMPONENT C-TERMINAL DOMAIN-CONTAINING PROTEIN"/>
    <property type="match status" value="1"/>
</dbReference>
<evidence type="ECO:0000313" key="3">
    <source>
        <dbReference type="Proteomes" id="UP001139031"/>
    </source>
</evidence>
<dbReference type="Pfam" id="PF14312">
    <property type="entry name" value="FG-GAP_2"/>
    <property type="match status" value="2"/>
</dbReference>
<keyword evidence="1" id="KW-0732">Signal</keyword>
<dbReference type="PANTHER" id="PTHR36220">
    <property type="entry name" value="UNNAMED PRODUCT"/>
    <property type="match status" value="1"/>
</dbReference>
<dbReference type="InterPro" id="IPR028994">
    <property type="entry name" value="Integrin_alpha_N"/>
</dbReference>
<evidence type="ECO:0000256" key="1">
    <source>
        <dbReference type="ARBA" id="ARBA00022729"/>
    </source>
</evidence>
<proteinExistence type="predicted"/>
<dbReference type="EMBL" id="JAIRAU010000005">
    <property type="protein sequence ID" value="MBZ5709398.1"/>
    <property type="molecule type" value="Genomic_DNA"/>
</dbReference>
<sequence>MFVQTDAIWSQQAYVKASNTEQNDFFGQSVALSADGHTLAVGASGESSCATGVGGDQTDDACSAAGAVYVFTRTEGVWFQRAYVKASNPGGGDEFGQSVALSADGHTLAVGALQEASNATGIDGEQADDSLLAAGAAYAFVRTEDVWAQRAYVKPKNSGTYGLFGRSLALSADANTLAVGAEGEDSGAVGVGGDHTNLSAISAGAVYLY</sequence>
<comment type="caution">
    <text evidence="2">The sequence shown here is derived from an EMBL/GenBank/DDBJ whole genome shotgun (WGS) entry which is preliminary data.</text>
</comment>
<evidence type="ECO:0000313" key="2">
    <source>
        <dbReference type="EMBL" id="MBZ5709398.1"/>
    </source>
</evidence>
<dbReference type="RefSeq" id="WP_224191169.1">
    <property type="nucleotide sequence ID" value="NZ_JAIRAU010000005.1"/>
</dbReference>
<dbReference type="InterPro" id="IPR013517">
    <property type="entry name" value="FG-GAP"/>
</dbReference>
<reference evidence="2" key="1">
    <citation type="submission" date="2021-08" db="EMBL/GenBank/DDBJ databases">
        <authorList>
            <person name="Stevens D.C."/>
        </authorList>
    </citation>
    <scope>NUCLEOTIDE SEQUENCE</scope>
    <source>
        <strain evidence="2">DSM 53165</strain>
    </source>
</reference>
<dbReference type="Gene3D" id="2.130.10.130">
    <property type="entry name" value="Integrin alpha, N-terminal"/>
    <property type="match status" value="1"/>
</dbReference>
<organism evidence="2 3">
    <name type="scientific">Nannocystis pusilla</name>
    <dbReference type="NCBI Taxonomy" id="889268"/>
    <lineage>
        <taxon>Bacteria</taxon>
        <taxon>Pseudomonadati</taxon>
        <taxon>Myxococcota</taxon>
        <taxon>Polyangia</taxon>
        <taxon>Nannocystales</taxon>
        <taxon>Nannocystaceae</taxon>
        <taxon>Nannocystis</taxon>
    </lineage>
</organism>
<accession>A0ABS7TMD9</accession>
<gene>
    <name evidence="2" type="ORF">K7C98_09010</name>
</gene>
<dbReference type="Proteomes" id="UP001139031">
    <property type="component" value="Unassembled WGS sequence"/>
</dbReference>